<dbReference type="GeneID" id="80558221"/>
<sequence>MDNQLYDIRQKKHQEYLKHIEEINDTKSDEQLFVESKQIQNSCEIEENQNDNHQEIIDLVNKIIKLAHEQEEYYAASKLQKFIKKKYFEPICINEEIIHNIPVLFRIRINITEEHTNPYDENNISKEIIDSHRIIHQMFAKTNTNKLFRYCFDIRQLYPNKYKSFNLFGVDYYLQAKDHAYIESIWKKVNNTTNESIRYLTDFDYYKSLCIDSYKIDN</sequence>
<dbReference type="EMBL" id="AP024483">
    <property type="protein sequence ID" value="BCS83016.1"/>
    <property type="molecule type" value="Genomic_DNA"/>
</dbReference>
<evidence type="ECO:0000313" key="1">
    <source>
        <dbReference type="EMBL" id="BCS83016.1"/>
    </source>
</evidence>
<accession>A0ABM7NSD4</accession>
<protein>
    <submittedName>
        <fullName evidence="1">Uncharacterized protein</fullName>
    </submittedName>
</protein>
<dbReference type="Proteomes" id="UP001321479">
    <property type="component" value="Segment"/>
</dbReference>
<reference evidence="1 2" key="1">
    <citation type="submission" date="2021-02" db="EMBL/GenBank/DDBJ databases">
        <title>Cotonvirus japonicus, which uses Golgi apparatus of host cells for its virion factory, phylogenetically links tailed tupanvirus and icosahedral mimivirus.</title>
        <authorList>
            <person name="Takahashi H."/>
            <person name="Fukaya S."/>
            <person name="Song C."/>
            <person name="Murata K."/>
            <person name="Takemura M."/>
        </authorList>
    </citation>
    <scope>NUCLEOTIDE SEQUENCE [LARGE SCALE GENOMIC DNA]</scope>
</reference>
<proteinExistence type="predicted"/>
<dbReference type="RefSeq" id="YP_010841624.1">
    <property type="nucleotide sequence ID" value="NC_079139.1"/>
</dbReference>
<organism evidence="1 2">
    <name type="scientific">Cotonvirus japonicus</name>
    <dbReference type="NCBI Taxonomy" id="2811091"/>
    <lineage>
        <taxon>Viruses</taxon>
        <taxon>Varidnaviria</taxon>
        <taxon>Bamfordvirae</taxon>
        <taxon>Nucleocytoviricota</taxon>
        <taxon>Megaviricetes</taxon>
        <taxon>Imitervirales</taxon>
        <taxon>Mimiviridae</taxon>
        <taxon>Megamimivirinae</taxon>
        <taxon>Cotonvirus</taxon>
        <taxon>Cotonvirus japonicum</taxon>
    </lineage>
</organism>
<keyword evidence="2" id="KW-1185">Reference proteome</keyword>
<evidence type="ECO:0000313" key="2">
    <source>
        <dbReference type="Proteomes" id="UP001321479"/>
    </source>
</evidence>
<name>A0ABM7NSD4_9VIRU</name>